<keyword evidence="3" id="KW-0663">Pyridoxal phosphate</keyword>
<organism evidence="7 8">
    <name type="scientific">Micromonospora lupini str. Lupac 08</name>
    <dbReference type="NCBI Taxonomy" id="1150864"/>
    <lineage>
        <taxon>Bacteria</taxon>
        <taxon>Bacillati</taxon>
        <taxon>Actinomycetota</taxon>
        <taxon>Actinomycetes</taxon>
        <taxon>Micromonosporales</taxon>
        <taxon>Micromonosporaceae</taxon>
        <taxon>Micromonospora</taxon>
    </lineage>
</organism>
<dbReference type="FunFam" id="3.90.1150.10:FF:000041">
    <property type="entry name" value="Low-specificity L-threonine aldolase"/>
    <property type="match status" value="1"/>
</dbReference>
<dbReference type="Gene3D" id="3.40.640.10">
    <property type="entry name" value="Type I PLP-dependent aspartate aminotransferase-like (Major domain)"/>
    <property type="match status" value="1"/>
</dbReference>
<keyword evidence="8" id="KW-1185">Reference proteome</keyword>
<comment type="cofactor">
    <cofactor evidence="1">
        <name>pyridoxal 5'-phosphate</name>
        <dbReference type="ChEBI" id="CHEBI:597326"/>
    </cofactor>
</comment>
<dbReference type="GO" id="GO:0006567">
    <property type="term" value="P:L-threonine catabolic process"/>
    <property type="evidence" value="ECO:0007669"/>
    <property type="project" value="TreeGrafter"/>
</dbReference>
<dbReference type="Proteomes" id="UP000003448">
    <property type="component" value="Unassembled WGS sequence"/>
</dbReference>
<dbReference type="Gene3D" id="3.90.1150.10">
    <property type="entry name" value="Aspartate Aminotransferase, domain 1"/>
    <property type="match status" value="1"/>
</dbReference>
<dbReference type="GO" id="GO:0005829">
    <property type="term" value="C:cytosol"/>
    <property type="evidence" value="ECO:0007669"/>
    <property type="project" value="TreeGrafter"/>
</dbReference>
<dbReference type="PANTHER" id="PTHR48097:SF9">
    <property type="entry name" value="L-THREONINE ALDOLASE"/>
    <property type="match status" value="1"/>
</dbReference>
<dbReference type="EMBL" id="CAIE01000039">
    <property type="protein sequence ID" value="CCH20557.1"/>
    <property type="molecule type" value="Genomic_DNA"/>
</dbReference>
<dbReference type="InterPro" id="IPR015424">
    <property type="entry name" value="PyrdxlP-dep_Trfase"/>
</dbReference>
<dbReference type="OrthoDB" id="9774495at2"/>
<comment type="caution">
    <text evidence="7">The sequence shown here is derived from an EMBL/GenBank/DDBJ whole genome shotgun (WGS) entry which is preliminary data.</text>
</comment>
<dbReference type="InterPro" id="IPR001597">
    <property type="entry name" value="ArAA_b-elim_lyase/Thr_aldolase"/>
</dbReference>
<dbReference type="NCBIfam" id="NF041359">
    <property type="entry name" value="GntG_guanitoxin"/>
    <property type="match status" value="1"/>
</dbReference>
<gene>
    <name evidence="7" type="primary">ltaA</name>
    <name evidence="7" type="ORF">MILUP08_45440</name>
</gene>
<dbReference type="PANTHER" id="PTHR48097">
    <property type="entry name" value="L-THREONINE ALDOLASE-RELATED"/>
    <property type="match status" value="1"/>
</dbReference>
<dbReference type="AlphaFoldDB" id="I0L9R0"/>
<dbReference type="eggNOG" id="COG2008">
    <property type="taxonomic scope" value="Bacteria"/>
</dbReference>
<dbReference type="GO" id="GO:0006545">
    <property type="term" value="P:glycine biosynthetic process"/>
    <property type="evidence" value="ECO:0007669"/>
    <property type="project" value="TreeGrafter"/>
</dbReference>
<evidence type="ECO:0000259" key="6">
    <source>
        <dbReference type="Pfam" id="PF01212"/>
    </source>
</evidence>
<dbReference type="EC" id="4.1.2.5" evidence="7"/>
<dbReference type="GO" id="GO:0008732">
    <property type="term" value="F:L-allo-threonine aldolase activity"/>
    <property type="evidence" value="ECO:0007669"/>
    <property type="project" value="TreeGrafter"/>
</dbReference>
<evidence type="ECO:0000256" key="1">
    <source>
        <dbReference type="ARBA" id="ARBA00001933"/>
    </source>
</evidence>
<evidence type="ECO:0000256" key="3">
    <source>
        <dbReference type="ARBA" id="ARBA00022898"/>
    </source>
</evidence>
<dbReference type="FunFam" id="3.40.640.10:FF:000030">
    <property type="entry name" value="Low-specificity L-threonine aldolase"/>
    <property type="match status" value="1"/>
</dbReference>
<comment type="similarity">
    <text evidence="2">Belongs to the threonine aldolase family.</text>
</comment>
<proteinExistence type="inferred from homology"/>
<dbReference type="SUPFAM" id="SSF53383">
    <property type="entry name" value="PLP-dependent transferases"/>
    <property type="match status" value="1"/>
</dbReference>
<feature type="domain" description="Aromatic amino acid beta-eliminating lyase/threonine aldolase" evidence="6">
    <location>
        <begin position="3"/>
        <end position="288"/>
    </location>
</feature>
<evidence type="ECO:0000313" key="8">
    <source>
        <dbReference type="Proteomes" id="UP000003448"/>
    </source>
</evidence>
<sequence length="345" mass="36151">MIELRSDTFTLPTPAMRDAMVRAPLGDDVYAEDPTVRELEELAASTLGKQAACLTPSGTMANLATIMAHAPRGAAMLVGAESDIYIYEAGGAAVCGGVTYLPVPNQPDGRLLLTDLAAGFPDDPDDPQFAVPALICLENTQNRCGGVILPLAYLAEVRRFADERGVPVHLDGARIFNAAVGSGVDVAEIARHADSVQFCLSKGLGAPIGSVVVGDADLIERVRRVRKMLGGGMRQAGIIAAAGIIAIREHGRLAEDHANARRLAEGLATIDGIEVDPASVQTNIVMFRVPEHRLTRARFLAEAHAAGVALAELGHGRVRAVTHSGVAGADVDRALTVIDAVLNGR</sequence>
<protein>
    <submittedName>
        <fullName evidence="7">L-allo-threonine aldolase</fullName>
        <ecNumber evidence="7">4.1.2.5</ecNumber>
    </submittedName>
</protein>
<name>I0L9R0_9ACTN</name>
<keyword evidence="4 7" id="KW-0456">Lyase</keyword>
<dbReference type="STRING" id="1150864.MILUP08_45440"/>
<dbReference type="InterPro" id="IPR015422">
    <property type="entry name" value="PyrdxlP-dep_Trfase_small"/>
</dbReference>
<evidence type="ECO:0000256" key="2">
    <source>
        <dbReference type="ARBA" id="ARBA00006966"/>
    </source>
</evidence>
<dbReference type="PIRSF" id="PIRSF017617">
    <property type="entry name" value="Thr_aldolase"/>
    <property type="match status" value="1"/>
</dbReference>
<evidence type="ECO:0000313" key="7">
    <source>
        <dbReference type="EMBL" id="CCH20557.1"/>
    </source>
</evidence>
<dbReference type="Pfam" id="PF01212">
    <property type="entry name" value="Beta_elim_lyase"/>
    <property type="match status" value="1"/>
</dbReference>
<dbReference type="InterPro" id="IPR015421">
    <property type="entry name" value="PyrdxlP-dep_Trfase_major"/>
</dbReference>
<reference evidence="8" key="1">
    <citation type="journal article" date="2012" name="J. Bacteriol.">
        <title>Genome Sequence of Micromonospora lupini Lupac 08, Isolated from Root Nodules of Lupinus angustifolius.</title>
        <authorList>
            <person name="Alonso-Vega P."/>
            <person name="Normand P."/>
            <person name="Bacigalupe R."/>
            <person name="Pujic P."/>
            <person name="Lajus A."/>
            <person name="Vallenet D."/>
            <person name="Carro L."/>
            <person name="Coll P."/>
            <person name="Trujillo M.E."/>
        </authorList>
    </citation>
    <scope>NUCLEOTIDE SEQUENCE [LARGE SCALE GENOMIC DNA]</scope>
    <source>
        <strain evidence="8">Lupac 08</strain>
    </source>
</reference>
<evidence type="ECO:0000256" key="5">
    <source>
        <dbReference type="PIRSR" id="PIRSR017617-1"/>
    </source>
</evidence>
<dbReference type="RefSeq" id="WP_007463622.1">
    <property type="nucleotide sequence ID" value="NZ_HF570108.1"/>
</dbReference>
<feature type="modified residue" description="N6-(pyridoxal phosphate)lysine" evidence="5">
    <location>
        <position position="202"/>
    </location>
</feature>
<evidence type="ECO:0000256" key="4">
    <source>
        <dbReference type="ARBA" id="ARBA00023239"/>
    </source>
</evidence>
<accession>I0L9R0</accession>
<dbReference type="InterPro" id="IPR023603">
    <property type="entry name" value="Low_specificity_L-TA-like"/>
</dbReference>